<dbReference type="PROSITE" id="PS50042">
    <property type="entry name" value="CNMP_BINDING_3"/>
    <property type="match status" value="1"/>
</dbReference>
<feature type="compositionally biased region" description="Polar residues" evidence="1">
    <location>
        <begin position="455"/>
        <end position="471"/>
    </location>
</feature>
<evidence type="ECO:0000256" key="1">
    <source>
        <dbReference type="SAM" id="MobiDB-lite"/>
    </source>
</evidence>
<dbReference type="Gene3D" id="1.25.10.10">
    <property type="entry name" value="Leucine-rich Repeat Variant"/>
    <property type="match status" value="2"/>
</dbReference>
<feature type="domain" description="Cyclic nucleotide-binding" evidence="3">
    <location>
        <begin position="907"/>
        <end position="1007"/>
    </location>
</feature>
<dbReference type="InterPro" id="IPR000595">
    <property type="entry name" value="cNMP-bd_dom"/>
</dbReference>
<evidence type="ECO:0000313" key="5">
    <source>
        <dbReference type="EnsemblProtists" id="EKX47726"/>
    </source>
</evidence>
<dbReference type="Gene3D" id="2.60.120.10">
    <property type="entry name" value="Jelly Rolls"/>
    <property type="match status" value="1"/>
</dbReference>
<evidence type="ECO:0000259" key="3">
    <source>
        <dbReference type="PROSITE" id="PS50042"/>
    </source>
</evidence>
<organism evidence="4">
    <name type="scientific">Guillardia theta (strain CCMP2712)</name>
    <name type="common">Cryptophyte</name>
    <dbReference type="NCBI Taxonomy" id="905079"/>
    <lineage>
        <taxon>Eukaryota</taxon>
        <taxon>Cryptophyceae</taxon>
        <taxon>Pyrenomonadales</taxon>
        <taxon>Geminigeraceae</taxon>
        <taxon>Guillardia</taxon>
    </lineage>
</organism>
<dbReference type="Gene3D" id="2.60.40.150">
    <property type="entry name" value="C2 domain"/>
    <property type="match status" value="1"/>
</dbReference>
<dbReference type="PROSITE" id="PS50004">
    <property type="entry name" value="C2"/>
    <property type="match status" value="1"/>
</dbReference>
<feature type="compositionally biased region" description="Acidic residues" evidence="1">
    <location>
        <begin position="258"/>
        <end position="270"/>
    </location>
</feature>
<dbReference type="SMART" id="SM00100">
    <property type="entry name" value="cNMP"/>
    <property type="match status" value="1"/>
</dbReference>
<accession>L1JGU4</accession>
<dbReference type="PaxDb" id="55529-EKX47726"/>
<dbReference type="EnsemblProtists" id="EKX47726">
    <property type="protein sequence ID" value="EKX47726"/>
    <property type="gene ID" value="GUITHDRAFT_106277"/>
</dbReference>
<feature type="region of interest" description="Disordered" evidence="1">
    <location>
        <begin position="449"/>
        <end position="583"/>
    </location>
</feature>
<sequence length="1602" mass="179108">MDDSLDASSDDSTVSLSPLPFGSNWKEQSIWSSHLNVYLDKLDLIETGAGKELKRKLSPRPSTSGSVASLHDAYSPSCPPLDWSKLNSKDADQLCNSEDRFHHALHGSYIFDPPVSLGQRLARAGLKTPERGGSRLLEVAISCEDLPLNSAGKPPDTSCTLLVYSLLERKWAEAWGSEVVVRSQAPVFQRMLRLSFPAGVAPAVLVLFDMQKSGKGKGGGRKEIGRVKLDLEEVSNSCQRSSRIGRVTLSLKKKGKEEEGEEEEQEEEENGGERPELGRVTLGVERIKDENLVSTRLRKMARNASNGGNELQTPNKFVPRFQRGLLRLQQTAMDLFCDYKTVDCRNEIKSSVRRRDHDISLQVFLNILSYCGILDQISSSGQDELSELIPEQERTLKISREEAVSAFKAGVKEKGVEVALGTSKLRREQFEESMRQVVSFIHDRNEKKFDKNAPLEQQTSDSLAPRSSTAVSPRRSFLLRTPSGQYDRLSSRRASRSKTLTDRLREEHAERLGGFPALPQEATSSSLPSSRLNSARKSGERKHLPSGSQTDRTHNRTASSSLASPPPSRSAPKRPQTSGKPVPFLRQSEIGSLLLYAPTSPNVQIRKLVAKPIAALSSSEESSGIMQENGVVQVLVGMLRGRDKEIMLDCFDALSQLVRTSRRACEDFVERKGLELCFSFHQDSSPACSSALDLLEGVLLSSSSSADVGDRFSERNLKGIVKFASLNDNPHAAKSSILLMRLTRSAVGMAETWEALRAEGERHEIALEEDEHSGMKMLLRCFRLPWVFDPCSEKTILYHSMKYDSTERDSSSSIGRNLLLALWALMAPSNDNQRTCVEGLVRDGAHEVLSEVLQEREGEIIEEDDVLSLRCLSRMSQALSVMGTDLVDSSKIPIVMHMLKSEQHAEPFCWLEEEALLQMIRSCRFQRKEANSILARQEDEETSCFLIVSGSVRVISSVKSSTKMNELTTLKGGALFGRSSMMQGEPRNATLLVQEEAEILEISLSSFLLSLAQFSSRQVKLKVLRKMKKEGLHPNRSKDAVFSCGRGEVLQAQSRRGIFCLQGCLVRVLQVLLHRMPKVSKFEEQLKTDDEVQSSACVLLANASQLPDNALFAVRRGFMVPLMNLLFSSSSSISKNAELALLKILSSHEVRGEVAASQRKRRGEKEEGEEGSIDLSDLLSSCIAKKLSMAIAHQTCNLTMLELLSHLIRDNRTRTILFRKLTCPGLLFLIKDSLDQLDQVGGGSGEGSLSSDIILPSLKALEIVSRQQEVFTHFHDPLLLDWIERLVQRCQPHEEEVSQTFLLLTHRFCGNKKESAIPEWSRLRSYEASKQASKATTSAAIKDALSSSKEMKKSRISRLMRMAQLQSEESWESNFDWLFHRKQDGSTMLRELESWHADRTKLQSEQLRTGLDAVLQLNKQREDITSVMKRVLQAAIRSRDCNEALSKLQDAGVINGSDGVLSFLNEKEQKRRMRNLQMASRHVSFPDSSAFCRLPSSFGRRLSSEDGMIAFGSKIAENVIMESKLMRSPTRHNADVQMDYEPPNWKNIILLMQAVQAMRTLAKHRGKKKYFASLARAALFIERISRIDKMVETLSNLIHKPP</sequence>
<dbReference type="CDD" id="cd00038">
    <property type="entry name" value="CAP_ED"/>
    <property type="match status" value="1"/>
</dbReference>
<dbReference type="KEGG" id="gtt:GUITHDRAFT_106277"/>
<dbReference type="SUPFAM" id="SSF48371">
    <property type="entry name" value="ARM repeat"/>
    <property type="match status" value="1"/>
</dbReference>
<feature type="region of interest" description="Disordered" evidence="1">
    <location>
        <begin position="252"/>
        <end position="280"/>
    </location>
</feature>
<dbReference type="InterPro" id="IPR016024">
    <property type="entry name" value="ARM-type_fold"/>
</dbReference>
<dbReference type="EMBL" id="JH992988">
    <property type="protein sequence ID" value="EKX47726.1"/>
    <property type="molecule type" value="Genomic_DNA"/>
</dbReference>
<proteinExistence type="predicted"/>
<feature type="domain" description="C2" evidence="2">
    <location>
        <begin position="116"/>
        <end position="245"/>
    </location>
</feature>
<evidence type="ECO:0000313" key="6">
    <source>
        <dbReference type="Proteomes" id="UP000011087"/>
    </source>
</evidence>
<dbReference type="SUPFAM" id="SSF51206">
    <property type="entry name" value="cAMP-binding domain-like"/>
    <property type="match status" value="1"/>
</dbReference>
<dbReference type="Pfam" id="PF00027">
    <property type="entry name" value="cNMP_binding"/>
    <property type="match status" value="1"/>
</dbReference>
<evidence type="ECO:0000259" key="2">
    <source>
        <dbReference type="PROSITE" id="PS50004"/>
    </source>
</evidence>
<dbReference type="GeneID" id="17304576"/>
<keyword evidence="6" id="KW-1185">Reference proteome</keyword>
<feature type="compositionally biased region" description="Low complexity" evidence="1">
    <location>
        <begin position="524"/>
        <end position="533"/>
    </location>
</feature>
<reference evidence="4 6" key="1">
    <citation type="journal article" date="2012" name="Nature">
        <title>Algal genomes reveal evolutionary mosaicism and the fate of nucleomorphs.</title>
        <authorList>
            <consortium name="DOE Joint Genome Institute"/>
            <person name="Curtis B.A."/>
            <person name="Tanifuji G."/>
            <person name="Burki F."/>
            <person name="Gruber A."/>
            <person name="Irimia M."/>
            <person name="Maruyama S."/>
            <person name="Arias M.C."/>
            <person name="Ball S.G."/>
            <person name="Gile G.H."/>
            <person name="Hirakawa Y."/>
            <person name="Hopkins J.F."/>
            <person name="Kuo A."/>
            <person name="Rensing S.A."/>
            <person name="Schmutz J."/>
            <person name="Symeonidi A."/>
            <person name="Elias M."/>
            <person name="Eveleigh R.J."/>
            <person name="Herman E.K."/>
            <person name="Klute M.J."/>
            <person name="Nakayama T."/>
            <person name="Obornik M."/>
            <person name="Reyes-Prieto A."/>
            <person name="Armbrust E.V."/>
            <person name="Aves S.J."/>
            <person name="Beiko R.G."/>
            <person name="Coutinho P."/>
            <person name="Dacks J.B."/>
            <person name="Durnford D.G."/>
            <person name="Fast N.M."/>
            <person name="Green B.R."/>
            <person name="Grisdale C.J."/>
            <person name="Hempel F."/>
            <person name="Henrissat B."/>
            <person name="Hoppner M.P."/>
            <person name="Ishida K."/>
            <person name="Kim E."/>
            <person name="Koreny L."/>
            <person name="Kroth P.G."/>
            <person name="Liu Y."/>
            <person name="Malik S.B."/>
            <person name="Maier U.G."/>
            <person name="McRose D."/>
            <person name="Mock T."/>
            <person name="Neilson J.A."/>
            <person name="Onodera N.T."/>
            <person name="Poole A.M."/>
            <person name="Pritham E.J."/>
            <person name="Richards T.A."/>
            <person name="Rocap G."/>
            <person name="Roy S.W."/>
            <person name="Sarai C."/>
            <person name="Schaack S."/>
            <person name="Shirato S."/>
            <person name="Slamovits C.H."/>
            <person name="Spencer D.F."/>
            <person name="Suzuki S."/>
            <person name="Worden A.Z."/>
            <person name="Zauner S."/>
            <person name="Barry K."/>
            <person name="Bell C."/>
            <person name="Bharti A.K."/>
            <person name="Crow J.A."/>
            <person name="Grimwood J."/>
            <person name="Kramer R."/>
            <person name="Lindquist E."/>
            <person name="Lucas S."/>
            <person name="Salamov A."/>
            <person name="McFadden G.I."/>
            <person name="Lane C.E."/>
            <person name="Keeling P.J."/>
            <person name="Gray M.W."/>
            <person name="Grigoriev I.V."/>
            <person name="Archibald J.M."/>
        </authorList>
    </citation>
    <scope>NUCLEOTIDE SEQUENCE</scope>
    <source>
        <strain evidence="4 6">CCMP2712</strain>
    </source>
</reference>
<feature type="compositionally biased region" description="Basic and acidic residues" evidence="1">
    <location>
        <begin position="499"/>
        <end position="511"/>
    </location>
</feature>
<dbReference type="InterPro" id="IPR018490">
    <property type="entry name" value="cNMP-bd_dom_sf"/>
</dbReference>
<evidence type="ECO:0000313" key="4">
    <source>
        <dbReference type="EMBL" id="EKX47726.1"/>
    </source>
</evidence>
<protein>
    <submittedName>
        <fullName evidence="4 5">Uncharacterized protein</fullName>
    </submittedName>
</protein>
<dbReference type="InterPro" id="IPR000225">
    <property type="entry name" value="Armadillo"/>
</dbReference>
<name>L1JGU4_GUITC</name>
<dbReference type="RefSeq" id="XP_005834706.1">
    <property type="nucleotide sequence ID" value="XM_005834649.1"/>
</dbReference>
<reference evidence="6" key="2">
    <citation type="submission" date="2012-11" db="EMBL/GenBank/DDBJ databases">
        <authorList>
            <person name="Kuo A."/>
            <person name="Curtis B.A."/>
            <person name="Tanifuji G."/>
            <person name="Burki F."/>
            <person name="Gruber A."/>
            <person name="Irimia M."/>
            <person name="Maruyama S."/>
            <person name="Arias M.C."/>
            <person name="Ball S.G."/>
            <person name="Gile G.H."/>
            <person name="Hirakawa Y."/>
            <person name="Hopkins J.F."/>
            <person name="Rensing S.A."/>
            <person name="Schmutz J."/>
            <person name="Symeonidi A."/>
            <person name="Elias M."/>
            <person name="Eveleigh R.J."/>
            <person name="Herman E.K."/>
            <person name="Klute M.J."/>
            <person name="Nakayama T."/>
            <person name="Obornik M."/>
            <person name="Reyes-Prieto A."/>
            <person name="Armbrust E.V."/>
            <person name="Aves S.J."/>
            <person name="Beiko R.G."/>
            <person name="Coutinho P."/>
            <person name="Dacks J.B."/>
            <person name="Durnford D.G."/>
            <person name="Fast N.M."/>
            <person name="Green B.R."/>
            <person name="Grisdale C."/>
            <person name="Hempe F."/>
            <person name="Henrissat B."/>
            <person name="Hoppner M.P."/>
            <person name="Ishida K.-I."/>
            <person name="Kim E."/>
            <person name="Koreny L."/>
            <person name="Kroth P.G."/>
            <person name="Liu Y."/>
            <person name="Malik S.-B."/>
            <person name="Maier U.G."/>
            <person name="McRose D."/>
            <person name="Mock T."/>
            <person name="Neilson J.A."/>
            <person name="Onodera N.T."/>
            <person name="Poole A.M."/>
            <person name="Pritham E.J."/>
            <person name="Richards T.A."/>
            <person name="Rocap G."/>
            <person name="Roy S.W."/>
            <person name="Sarai C."/>
            <person name="Schaack S."/>
            <person name="Shirato S."/>
            <person name="Slamovits C.H."/>
            <person name="Spencer D.F."/>
            <person name="Suzuki S."/>
            <person name="Worden A.Z."/>
            <person name="Zauner S."/>
            <person name="Barry K."/>
            <person name="Bell C."/>
            <person name="Bharti A.K."/>
            <person name="Crow J.A."/>
            <person name="Grimwood J."/>
            <person name="Kramer R."/>
            <person name="Lindquist E."/>
            <person name="Lucas S."/>
            <person name="Salamov A."/>
            <person name="McFadden G.I."/>
            <person name="Lane C.E."/>
            <person name="Keeling P.J."/>
            <person name="Gray M.W."/>
            <person name="Grigoriev I.V."/>
            <person name="Archibald J.M."/>
        </authorList>
    </citation>
    <scope>NUCLEOTIDE SEQUENCE</scope>
    <source>
        <strain evidence="6">CCMP2712</strain>
    </source>
</reference>
<reference evidence="5" key="3">
    <citation type="submission" date="2016-03" db="UniProtKB">
        <authorList>
            <consortium name="EnsemblProtists"/>
        </authorList>
    </citation>
    <scope>IDENTIFICATION</scope>
</reference>
<dbReference type="InterPro" id="IPR014710">
    <property type="entry name" value="RmlC-like_jellyroll"/>
</dbReference>
<dbReference type="HOGENOM" id="CLU_244256_0_0_1"/>
<dbReference type="SMART" id="SM00185">
    <property type="entry name" value="ARM"/>
    <property type="match status" value="3"/>
</dbReference>
<dbReference type="Proteomes" id="UP000011087">
    <property type="component" value="Unassembled WGS sequence"/>
</dbReference>
<dbReference type="InterPro" id="IPR011989">
    <property type="entry name" value="ARM-like"/>
</dbReference>
<dbReference type="InterPro" id="IPR000008">
    <property type="entry name" value="C2_dom"/>
</dbReference>
<dbReference type="InterPro" id="IPR035892">
    <property type="entry name" value="C2_domain_sf"/>
</dbReference>
<gene>
    <name evidence="4" type="ORF">GUITHDRAFT_106277</name>
</gene>